<comment type="caution">
    <text evidence="1">The sequence shown here is derived from an EMBL/GenBank/DDBJ whole genome shotgun (WGS) entry which is preliminary data.</text>
</comment>
<keyword evidence="2" id="KW-1185">Reference proteome</keyword>
<protein>
    <submittedName>
        <fullName evidence="1">Uncharacterized protein</fullName>
    </submittedName>
</protein>
<dbReference type="STRING" id="433924.NS331_13055"/>
<organism evidence="1 2">
    <name type="scientific">Pseudacidovorax intermedius</name>
    <dbReference type="NCBI Taxonomy" id="433924"/>
    <lineage>
        <taxon>Bacteria</taxon>
        <taxon>Pseudomonadati</taxon>
        <taxon>Pseudomonadota</taxon>
        <taxon>Betaproteobacteria</taxon>
        <taxon>Burkholderiales</taxon>
        <taxon>Comamonadaceae</taxon>
        <taxon>Pseudacidovorax</taxon>
    </lineage>
</organism>
<evidence type="ECO:0000313" key="2">
    <source>
        <dbReference type="Proteomes" id="UP000255265"/>
    </source>
</evidence>
<reference evidence="1 2" key="1">
    <citation type="submission" date="2018-07" db="EMBL/GenBank/DDBJ databases">
        <title>Genomic Encyclopedia of Type Strains, Phase IV (KMG-IV): sequencing the most valuable type-strain genomes for metagenomic binning, comparative biology and taxonomic classification.</title>
        <authorList>
            <person name="Goeker M."/>
        </authorList>
    </citation>
    <scope>NUCLEOTIDE SEQUENCE [LARGE SCALE GENOMIC DNA]</scope>
    <source>
        <strain evidence="1 2">DSM 21352</strain>
    </source>
</reference>
<accession>A0A370FGW0</accession>
<dbReference type="AlphaFoldDB" id="A0A370FGW0"/>
<name>A0A370FGW0_9BURK</name>
<dbReference type="Proteomes" id="UP000255265">
    <property type="component" value="Unassembled WGS sequence"/>
</dbReference>
<gene>
    <name evidence="1" type="ORF">DFR41_103126</name>
</gene>
<dbReference type="EMBL" id="QQAV01000003">
    <property type="protein sequence ID" value="RDI25970.1"/>
    <property type="molecule type" value="Genomic_DNA"/>
</dbReference>
<proteinExistence type="predicted"/>
<evidence type="ECO:0000313" key="1">
    <source>
        <dbReference type="EMBL" id="RDI25970.1"/>
    </source>
</evidence>
<sequence length="83" mass="8958">MPAGGLFFQRRAPDGGSMRDPLVLLMWLLRMCLRWLMPVAAPMHPAPATSVPAQPPDVPKMSGRRQIGLAPILAPPPLLRPAG</sequence>